<dbReference type="Proteomes" id="UP001642409">
    <property type="component" value="Unassembled WGS sequence"/>
</dbReference>
<dbReference type="EMBL" id="CAXDID020000041">
    <property type="protein sequence ID" value="CAL6000553.1"/>
    <property type="molecule type" value="Genomic_DNA"/>
</dbReference>
<sequence>MQIPFFNKEYRVLPPFMVDKCASFPISAQLPNELFYFKHSVDSFHQQLSYKPQMLAAQLELQQNLDKCEPEYAALIDIENAHVQLKNKFVLDGDLQLLNAIGLFDFLQGKRGTSAVKISKLKEFSLPNAVIGLYQLSQVLVQTNSVNMQCLKELRKAQYLDLHQIFIVQTGEVSFALDLMANLFGSVFSCPYLKQNRQINEQFVKQNQYLIDGQEYLRVGADENVSDKLIVGIERIVDVLNNK</sequence>
<protein>
    <submittedName>
        <fullName evidence="1">Hypothetical_protein</fullName>
    </submittedName>
</protein>
<comment type="caution">
    <text evidence="1">The sequence shown here is derived from an EMBL/GenBank/DDBJ whole genome shotgun (WGS) entry which is preliminary data.</text>
</comment>
<name>A0ABP1HRI5_9EUKA</name>
<evidence type="ECO:0000313" key="2">
    <source>
        <dbReference type="Proteomes" id="UP001642409"/>
    </source>
</evidence>
<organism evidence="1 2">
    <name type="scientific">Hexamita inflata</name>
    <dbReference type="NCBI Taxonomy" id="28002"/>
    <lineage>
        <taxon>Eukaryota</taxon>
        <taxon>Metamonada</taxon>
        <taxon>Diplomonadida</taxon>
        <taxon>Hexamitidae</taxon>
        <taxon>Hexamitinae</taxon>
        <taxon>Hexamita</taxon>
    </lineage>
</organism>
<evidence type="ECO:0000313" key="1">
    <source>
        <dbReference type="EMBL" id="CAL6000553.1"/>
    </source>
</evidence>
<accession>A0ABP1HRI5</accession>
<proteinExistence type="predicted"/>
<gene>
    <name evidence="1" type="ORF">HINF_LOCUS16755</name>
</gene>
<keyword evidence="2" id="KW-1185">Reference proteome</keyword>
<reference evidence="1 2" key="1">
    <citation type="submission" date="2024-07" db="EMBL/GenBank/DDBJ databases">
        <authorList>
            <person name="Akdeniz Z."/>
        </authorList>
    </citation>
    <scope>NUCLEOTIDE SEQUENCE [LARGE SCALE GENOMIC DNA]</scope>
</reference>